<reference evidence="1" key="1">
    <citation type="submission" date="2019-08" db="EMBL/GenBank/DDBJ databases">
        <authorList>
            <person name="Kucharzyk K."/>
            <person name="Murdoch R.W."/>
            <person name="Higgins S."/>
            <person name="Loffler F."/>
        </authorList>
    </citation>
    <scope>NUCLEOTIDE SEQUENCE</scope>
</reference>
<accession>A0A644WGI9</accession>
<comment type="caution">
    <text evidence="1">The sequence shown here is derived from an EMBL/GenBank/DDBJ whole genome shotgun (WGS) entry which is preliminary data.</text>
</comment>
<dbReference type="EMBL" id="VSSQ01000889">
    <property type="protein sequence ID" value="MPM02687.1"/>
    <property type="molecule type" value="Genomic_DNA"/>
</dbReference>
<proteinExistence type="predicted"/>
<dbReference type="AlphaFoldDB" id="A0A644WGI9"/>
<gene>
    <name evidence="1" type="ORF">SDC9_48942</name>
</gene>
<name>A0A644WGI9_9ZZZZ</name>
<evidence type="ECO:0000313" key="1">
    <source>
        <dbReference type="EMBL" id="MPM02687.1"/>
    </source>
</evidence>
<organism evidence="1">
    <name type="scientific">bioreactor metagenome</name>
    <dbReference type="NCBI Taxonomy" id="1076179"/>
    <lineage>
        <taxon>unclassified sequences</taxon>
        <taxon>metagenomes</taxon>
        <taxon>ecological metagenomes</taxon>
    </lineage>
</organism>
<protein>
    <submittedName>
        <fullName evidence="1">Uncharacterized protein</fullName>
    </submittedName>
</protein>
<sequence length="296" mass="30745">MLGFQDDLEAFPAFDELEALVPFLEGKLVGDEGVQGHLSLAHHDEDLFPDVPGVAEGALEDDALGEQGVQAHVDRLGAPGDLVDDAAGHDDVHGYFQGCGWSRRVDHLVESVAFVELGRHGLGIHRSAQDVGLCRPVGPGDFEALFVTGSAEDDDVAGSRHFGHVNAQDADGAGAEDGHGVAGLDAHLGDDHVVGHADGFGAGGVLEGDRVGNGVEDSLRNGDEFGEGAVDTEAVSLAFPAEAVVVGLAEDAFAAEAGMGFGGDPIAGLPVFHVRTDFFDGPREFVPENDRHRHGV</sequence>